<feature type="compositionally biased region" description="Basic and acidic residues" evidence="10">
    <location>
        <begin position="136"/>
        <end position="156"/>
    </location>
</feature>
<evidence type="ECO:0000256" key="1">
    <source>
        <dbReference type="ARBA" id="ARBA00004123"/>
    </source>
</evidence>
<dbReference type="InterPro" id="IPR000571">
    <property type="entry name" value="Znf_CCCH"/>
</dbReference>
<dbReference type="InterPro" id="IPR040366">
    <property type="entry name" value="Nab2/ZC3H14"/>
</dbReference>
<feature type="domain" description="C3H1-type" evidence="11">
    <location>
        <begin position="859"/>
        <end position="888"/>
    </location>
</feature>
<keyword evidence="8" id="KW-0539">Nucleus</keyword>
<dbReference type="Pfam" id="PF14608">
    <property type="entry name" value="zf-CCCH_2"/>
    <property type="match status" value="5"/>
</dbReference>
<evidence type="ECO:0000313" key="13">
    <source>
        <dbReference type="RefSeq" id="XP_005101618.1"/>
    </source>
</evidence>
<protein>
    <recommendedName>
        <fullName evidence="3">Zinc finger CCCH domain-containing protein 14</fullName>
    </recommendedName>
</protein>
<dbReference type="Proteomes" id="UP000694888">
    <property type="component" value="Unplaced"/>
</dbReference>
<proteinExistence type="inferred from homology"/>
<feature type="region of interest" description="Disordered" evidence="10">
    <location>
        <begin position="806"/>
        <end position="826"/>
    </location>
</feature>
<dbReference type="PANTHER" id="PTHR14738">
    <property type="entry name" value="ZINC FINGER CCCH DOMAIN-CONTAINING PROTEIN 14"/>
    <property type="match status" value="1"/>
</dbReference>
<feature type="region of interest" description="Disordered" evidence="10">
    <location>
        <begin position="80"/>
        <end position="289"/>
    </location>
</feature>
<keyword evidence="12" id="KW-1185">Reference proteome</keyword>
<feature type="compositionally biased region" description="Basic and acidic residues" evidence="10">
    <location>
        <begin position="102"/>
        <end position="124"/>
    </location>
</feature>
<feature type="region of interest" description="Disordered" evidence="10">
    <location>
        <begin position="473"/>
        <end position="558"/>
    </location>
</feature>
<feature type="compositionally biased region" description="Basic residues" evidence="10">
    <location>
        <begin position="233"/>
        <end position="242"/>
    </location>
</feature>
<dbReference type="PROSITE" id="PS50103">
    <property type="entry name" value="ZF_C3H1"/>
    <property type="match status" value="1"/>
</dbReference>
<keyword evidence="7 9" id="KW-0862">Zinc</keyword>
<feature type="compositionally biased region" description="Basic and acidic residues" evidence="10">
    <location>
        <begin position="810"/>
        <end position="824"/>
    </location>
</feature>
<name>A0ABM0JU94_APLCA</name>
<feature type="compositionally biased region" description="Polar residues" evidence="10">
    <location>
        <begin position="473"/>
        <end position="488"/>
    </location>
</feature>
<sequence>MEVGVEISQKIRSAIKAKLMELGCYVDDELPDYIMVMVANKKTRAQMSGDLSLFLGTNTDTFTEWLHGLLVKLQAINTESSNQQSTDKNEKSKSSKKKEKSKKSDSSRKDKDKKSKKSDSKNIDLDPSSKNSVLNTEKERSVKSVTDDGENAHSDTVHVSNSGSKEPAPSESSKVSEDVEDVRQLLVTETTSDALAEELETTETEVVAKESREVKVTNSTKVKSNVAALSLKSGRRLSRSKSHSPERPAVSARKRKTPISVVSSVSRPGNDDEEEYDPHNPSVGSVASVVKVTNRKSSVPPALQANRALLMKAMTEAERSIAVKRKVAVTRPMSRSDSPAETYSPKRRCSNQADREETPPPYIPSKKEVPSQLRGGSTQESVRSSLARNDARHLLNKEERRELISRSRRQELLQSIGIQQEEKKTVHSSSRPLERKNEKDVVAGKVVHQREVRDERKSGGIKNFQITTRLVSAPGSNVVRSRHSQTPPSRDKPAVSRTTVAPPARSSVTSRLGKVVSERRSSSAGSDSVDLRTKQLSSRTGKVSAEVKDGRNGGSRTGLSLLGKEVVRKQCEAAVMSVKAAQTAKVRARSPDSRVVCCDPEIIALKEEVTEEIGDLEGSVELMEGKFEESSDKAKDASSSVDDDAEDLAEMISNDFEPEILEDSQNDEFTLDLDDDDIIKVVGGIDEEGGEDLKGALKQEEFKKGTRFIVTLDGIDEREFDEQQDSFDKFKLPILGSSGPRMSAEVVGQRENVVLDALASQVGPGMHPVLLQARLPPQTLHPQHALQDFPQSTTAKITPPKIQPFSISLKDSDDEHENKMEAKSYSDLSESVSEGVSAVKRAKLSERCRFWPACAAGGACEYWHPTTHCKTFPNCKFGDKCLFIHPNCRFDSKCTRPDCPFTHTSKRSGLTSAGGAPPHVIAIPQSHVLFSPTLSSKAYAAGFGAVPTRLPSSSLGGGHQTVCRFYPNCHNVNCSFLHPKPCRFGLSCRTPTCPFYHPSVPTKDKLKWQASQTSTLPKAQDSAILLHSGSKVVDVSPAPVKLSEGHVSVSSTSQ</sequence>
<evidence type="ECO:0000256" key="7">
    <source>
        <dbReference type="ARBA" id="ARBA00022833"/>
    </source>
</evidence>
<keyword evidence="6 9" id="KW-0863">Zinc-finger</keyword>
<feature type="compositionally biased region" description="Basic and acidic residues" evidence="10">
    <location>
        <begin position="389"/>
        <end position="406"/>
    </location>
</feature>
<evidence type="ECO:0000256" key="8">
    <source>
        <dbReference type="ARBA" id="ARBA00023242"/>
    </source>
</evidence>
<feature type="compositionally biased region" description="Basic and acidic residues" evidence="10">
    <location>
        <begin position="206"/>
        <end position="215"/>
    </location>
</feature>
<feature type="compositionally biased region" description="Basic and acidic residues" evidence="10">
    <location>
        <begin position="174"/>
        <end position="183"/>
    </location>
</feature>
<comment type="similarity">
    <text evidence="2">Belongs to the ZC3H14 family.</text>
</comment>
<evidence type="ECO:0000256" key="6">
    <source>
        <dbReference type="ARBA" id="ARBA00022771"/>
    </source>
</evidence>
<evidence type="ECO:0000313" key="12">
    <source>
        <dbReference type="Proteomes" id="UP000694888"/>
    </source>
</evidence>
<evidence type="ECO:0000256" key="2">
    <source>
        <dbReference type="ARBA" id="ARBA00008423"/>
    </source>
</evidence>
<reference evidence="13" key="1">
    <citation type="submission" date="2025-08" db="UniProtKB">
        <authorList>
            <consortium name="RefSeq"/>
        </authorList>
    </citation>
    <scope>IDENTIFICATION</scope>
</reference>
<feature type="compositionally biased region" description="Polar residues" evidence="10">
    <location>
        <begin position="374"/>
        <end position="387"/>
    </location>
</feature>
<feature type="region of interest" description="Disordered" evidence="10">
    <location>
        <begin position="323"/>
        <end position="406"/>
    </location>
</feature>
<evidence type="ECO:0000256" key="4">
    <source>
        <dbReference type="ARBA" id="ARBA00022723"/>
    </source>
</evidence>
<feature type="zinc finger region" description="C3H1-type" evidence="9">
    <location>
        <begin position="859"/>
        <end position="888"/>
    </location>
</feature>
<evidence type="ECO:0000256" key="9">
    <source>
        <dbReference type="PROSITE-ProRule" id="PRU00723"/>
    </source>
</evidence>
<evidence type="ECO:0000256" key="5">
    <source>
        <dbReference type="ARBA" id="ARBA00022737"/>
    </source>
</evidence>
<keyword evidence="5" id="KW-0677">Repeat</keyword>
<dbReference type="RefSeq" id="XP_005101618.1">
    <property type="nucleotide sequence ID" value="XM_005101561.3"/>
</dbReference>
<gene>
    <name evidence="13" type="primary">LOC101854176</name>
</gene>
<dbReference type="PANTHER" id="PTHR14738:SF29">
    <property type="entry name" value="ZINC FINGER CCCH DOMAIN-CONTAINING PROTEIN 14"/>
    <property type="match status" value="1"/>
</dbReference>
<evidence type="ECO:0000256" key="3">
    <source>
        <dbReference type="ARBA" id="ARBA00015071"/>
    </source>
</evidence>
<evidence type="ECO:0000256" key="10">
    <source>
        <dbReference type="SAM" id="MobiDB-lite"/>
    </source>
</evidence>
<dbReference type="Gene3D" id="4.10.1000.40">
    <property type="match status" value="1"/>
</dbReference>
<dbReference type="Gene3D" id="4.10.1000.30">
    <property type="match status" value="1"/>
</dbReference>
<dbReference type="GeneID" id="101854176"/>
<evidence type="ECO:0000259" key="11">
    <source>
        <dbReference type="PROSITE" id="PS50103"/>
    </source>
</evidence>
<accession>A0ABM0JU94</accession>
<keyword evidence="4 9" id="KW-0479">Metal-binding</keyword>
<comment type="subcellular location">
    <subcellularLocation>
        <location evidence="1">Nucleus</location>
    </subcellularLocation>
</comment>
<organism evidence="12 13">
    <name type="scientific">Aplysia californica</name>
    <name type="common">California sea hare</name>
    <dbReference type="NCBI Taxonomy" id="6500"/>
    <lineage>
        <taxon>Eukaryota</taxon>
        <taxon>Metazoa</taxon>
        <taxon>Spiralia</taxon>
        <taxon>Lophotrochozoa</taxon>
        <taxon>Mollusca</taxon>
        <taxon>Gastropoda</taxon>
        <taxon>Heterobranchia</taxon>
        <taxon>Euthyneura</taxon>
        <taxon>Tectipleura</taxon>
        <taxon>Aplysiida</taxon>
        <taxon>Aplysioidea</taxon>
        <taxon>Aplysiidae</taxon>
        <taxon>Aplysia</taxon>
    </lineage>
</organism>
<feature type="region of interest" description="Disordered" evidence="10">
    <location>
        <begin position="421"/>
        <end position="440"/>
    </location>
</feature>
<dbReference type="Gene3D" id="1.20.1390.10">
    <property type="entry name" value="PWI domain"/>
    <property type="match status" value="1"/>
</dbReference>